<keyword evidence="5" id="KW-0238">DNA-binding</keyword>
<feature type="domain" description="Transposase putative helix-turn-helix" evidence="10">
    <location>
        <begin position="2"/>
        <end position="38"/>
    </location>
</feature>
<keyword evidence="12" id="KW-1185">Reference proteome</keyword>
<keyword evidence="6" id="KW-0233">DNA recombination</keyword>
<evidence type="ECO:0000256" key="1">
    <source>
        <dbReference type="ARBA" id="ARBA00008761"/>
    </source>
</evidence>
<evidence type="ECO:0000256" key="7">
    <source>
        <dbReference type="SAM" id="MobiDB-lite"/>
    </source>
</evidence>
<dbReference type="Proteomes" id="UP001500665">
    <property type="component" value="Unassembled WGS sequence"/>
</dbReference>
<evidence type="ECO:0000313" key="11">
    <source>
        <dbReference type="EMBL" id="GAA0960923.1"/>
    </source>
</evidence>
<reference evidence="12" key="1">
    <citation type="journal article" date="2019" name="Int. J. Syst. Evol. Microbiol.">
        <title>The Global Catalogue of Microorganisms (GCM) 10K type strain sequencing project: providing services to taxonomists for standard genome sequencing and annotation.</title>
        <authorList>
            <consortium name="The Broad Institute Genomics Platform"/>
            <consortium name="The Broad Institute Genome Sequencing Center for Infectious Disease"/>
            <person name="Wu L."/>
            <person name="Ma J."/>
        </authorList>
    </citation>
    <scope>NUCLEOTIDE SEQUENCE [LARGE SCALE GENOMIC DNA]</scope>
    <source>
        <strain evidence="12">JCM 10696</strain>
    </source>
</reference>
<dbReference type="RefSeq" id="WP_344243652.1">
    <property type="nucleotide sequence ID" value="NZ_BAAAHH010000025.1"/>
</dbReference>
<proteinExistence type="inferred from homology"/>
<sequence length="470" mass="51741">MTAFRYTLEPTAAQEMLLRTAGGAARAAYNTLLALVKSGLGERGTDPDVRVPWSKFDLINAVNAWRRDLDAQGATWHRTIPSIVFEEAAADLARGLVAFTDSRKGRRPGPAVGFPAFKKKSRTLYCFRIRSQKANVAVGTPDRLRAVRLPRLGVIGVREDTRPLRRLLSPGPDGEPRARVIAATVRWRRGRWTVAISVEAPDLHPAVRHAPPEVEASGWAGVDRGLIDLVVAATDDGTETARVPAARIYRRRQEGLALRQRRLARTRPDSRRRARALQKVSEYQARTAAMREHRLHEVSNLLVKNHDRLVIEHLHVAGMLANHRLSKSLSDAAFASLARILVYKAAWRGVIVVEAERWYASSKTCSRCDHRVATLPLSQREFRCPECGLRIDRDLNAAINLAKQGPRLSRLVRFLSCPGGGHHPGPGPASSGPGDQRATQTHRRHRPTTGTAAVCGPSTARTPTTALPGA</sequence>
<dbReference type="Pfam" id="PF12323">
    <property type="entry name" value="HTH_OrfB_IS605"/>
    <property type="match status" value="1"/>
</dbReference>
<feature type="domain" description="Probable transposase IS891/IS1136/IS1341" evidence="8">
    <location>
        <begin position="207"/>
        <end position="320"/>
    </location>
</feature>
<dbReference type="NCBIfam" id="NF040570">
    <property type="entry name" value="guided_TnpB"/>
    <property type="match status" value="1"/>
</dbReference>
<protein>
    <submittedName>
        <fullName evidence="11">IS607 family element RNA-guided endonuclease TnpB</fullName>
    </submittedName>
</protein>
<name>A0ABP4C4V4_9ACTN</name>
<feature type="compositionally biased region" description="Polar residues" evidence="7">
    <location>
        <begin position="459"/>
        <end position="470"/>
    </location>
</feature>
<dbReference type="EMBL" id="BAAAHH010000025">
    <property type="protein sequence ID" value="GAA0960923.1"/>
    <property type="molecule type" value="Genomic_DNA"/>
</dbReference>
<evidence type="ECO:0000256" key="3">
    <source>
        <dbReference type="ARBA" id="ARBA00022723"/>
    </source>
</evidence>
<dbReference type="GO" id="GO:0004519">
    <property type="term" value="F:endonuclease activity"/>
    <property type="evidence" value="ECO:0007669"/>
    <property type="project" value="UniProtKB-KW"/>
</dbReference>
<accession>A0ABP4C4V4</accession>
<feature type="region of interest" description="Disordered" evidence="7">
    <location>
        <begin position="419"/>
        <end position="470"/>
    </location>
</feature>
<evidence type="ECO:0000259" key="9">
    <source>
        <dbReference type="Pfam" id="PF07282"/>
    </source>
</evidence>
<dbReference type="Pfam" id="PF07282">
    <property type="entry name" value="Cas12f1-like_TNB"/>
    <property type="match status" value="1"/>
</dbReference>
<dbReference type="NCBIfam" id="TIGR01766">
    <property type="entry name" value="IS200/IS605 family accessory protein TnpB-like domain"/>
    <property type="match status" value="1"/>
</dbReference>
<evidence type="ECO:0000313" key="12">
    <source>
        <dbReference type="Proteomes" id="UP001500665"/>
    </source>
</evidence>
<comment type="caution">
    <text evidence="11">The sequence shown here is derived from an EMBL/GenBank/DDBJ whole genome shotgun (WGS) entry which is preliminary data.</text>
</comment>
<evidence type="ECO:0000256" key="6">
    <source>
        <dbReference type="ARBA" id="ARBA00023172"/>
    </source>
</evidence>
<keyword evidence="11" id="KW-0540">Nuclease</keyword>
<dbReference type="Pfam" id="PF01385">
    <property type="entry name" value="OrfB_IS605"/>
    <property type="match status" value="1"/>
</dbReference>
<evidence type="ECO:0000256" key="4">
    <source>
        <dbReference type="ARBA" id="ARBA00022833"/>
    </source>
</evidence>
<evidence type="ECO:0000259" key="8">
    <source>
        <dbReference type="Pfam" id="PF01385"/>
    </source>
</evidence>
<feature type="domain" description="Cas12f1-like TNB" evidence="9">
    <location>
        <begin position="334"/>
        <end position="401"/>
    </location>
</feature>
<evidence type="ECO:0000256" key="2">
    <source>
        <dbReference type="ARBA" id="ARBA00022578"/>
    </source>
</evidence>
<comment type="similarity">
    <text evidence="1">In the C-terminal section; belongs to the transposase 35 family.</text>
</comment>
<organism evidence="11 12">
    <name type="scientific">Actinocorallia libanotica</name>
    <dbReference type="NCBI Taxonomy" id="46162"/>
    <lineage>
        <taxon>Bacteria</taxon>
        <taxon>Bacillati</taxon>
        <taxon>Actinomycetota</taxon>
        <taxon>Actinomycetes</taxon>
        <taxon>Streptosporangiales</taxon>
        <taxon>Thermomonosporaceae</taxon>
        <taxon>Actinocorallia</taxon>
    </lineage>
</organism>
<keyword evidence="11" id="KW-0255">Endonuclease</keyword>
<dbReference type="InterPro" id="IPR021027">
    <property type="entry name" value="Transposase_put_HTH"/>
</dbReference>
<keyword evidence="3" id="KW-0479">Metal-binding</keyword>
<keyword evidence="4" id="KW-0862">Zinc</keyword>
<evidence type="ECO:0000256" key="5">
    <source>
        <dbReference type="ARBA" id="ARBA00023125"/>
    </source>
</evidence>
<keyword evidence="2" id="KW-0815">Transposition</keyword>
<dbReference type="InterPro" id="IPR010095">
    <property type="entry name" value="Cas12f1-like_TNB"/>
</dbReference>
<keyword evidence="11" id="KW-0378">Hydrolase</keyword>
<dbReference type="InterPro" id="IPR001959">
    <property type="entry name" value="Transposase"/>
</dbReference>
<gene>
    <name evidence="11" type="primary">tnpB</name>
    <name evidence="11" type="ORF">GCM10009550_52750</name>
</gene>
<evidence type="ECO:0000259" key="10">
    <source>
        <dbReference type="Pfam" id="PF12323"/>
    </source>
</evidence>